<dbReference type="OrthoDB" id="4425169at2759"/>
<organism evidence="1 2">
    <name type="scientific">Clohesyomyces aquaticus</name>
    <dbReference type="NCBI Taxonomy" id="1231657"/>
    <lineage>
        <taxon>Eukaryota</taxon>
        <taxon>Fungi</taxon>
        <taxon>Dikarya</taxon>
        <taxon>Ascomycota</taxon>
        <taxon>Pezizomycotina</taxon>
        <taxon>Dothideomycetes</taxon>
        <taxon>Pleosporomycetidae</taxon>
        <taxon>Pleosporales</taxon>
        <taxon>Lindgomycetaceae</taxon>
        <taxon>Clohesyomyces</taxon>
    </lineage>
</organism>
<dbReference type="EMBL" id="MCFA01000296">
    <property type="protein sequence ID" value="ORX94887.1"/>
    <property type="molecule type" value="Genomic_DNA"/>
</dbReference>
<evidence type="ECO:0000313" key="2">
    <source>
        <dbReference type="Proteomes" id="UP000193144"/>
    </source>
</evidence>
<dbReference type="Gene3D" id="3.30.70.100">
    <property type="match status" value="1"/>
</dbReference>
<dbReference type="STRING" id="1231657.A0A1Y1YA51"/>
<proteinExistence type="predicted"/>
<keyword evidence="2" id="KW-1185">Reference proteome</keyword>
<reference evidence="1 2" key="1">
    <citation type="submission" date="2016-07" db="EMBL/GenBank/DDBJ databases">
        <title>Pervasive Adenine N6-methylation of Active Genes in Fungi.</title>
        <authorList>
            <consortium name="DOE Joint Genome Institute"/>
            <person name="Mondo S.J."/>
            <person name="Dannebaum R.O."/>
            <person name="Kuo R.C."/>
            <person name="Labutti K."/>
            <person name="Haridas S."/>
            <person name="Kuo A."/>
            <person name="Salamov A."/>
            <person name="Ahrendt S.R."/>
            <person name="Lipzen A."/>
            <person name="Sullivan W."/>
            <person name="Andreopoulos W.B."/>
            <person name="Clum A."/>
            <person name="Lindquist E."/>
            <person name="Daum C."/>
            <person name="Ramamoorthy G.K."/>
            <person name="Gryganskyi A."/>
            <person name="Culley D."/>
            <person name="Magnuson J.K."/>
            <person name="James T.Y."/>
            <person name="O'Malley M.A."/>
            <person name="Stajich J.E."/>
            <person name="Spatafora J.W."/>
            <person name="Visel A."/>
            <person name="Grigoriev I.V."/>
        </authorList>
    </citation>
    <scope>NUCLEOTIDE SEQUENCE [LARGE SCALE GENOMIC DNA]</scope>
    <source>
        <strain evidence="1 2">CBS 115471</strain>
    </source>
</reference>
<dbReference type="Proteomes" id="UP000193144">
    <property type="component" value="Unassembled WGS sequence"/>
</dbReference>
<comment type="caution">
    <text evidence="1">The sequence shown here is derived from an EMBL/GenBank/DDBJ whole genome shotgun (WGS) entry which is preliminary data.</text>
</comment>
<name>A0A1Y1YA51_9PLEO</name>
<evidence type="ECO:0000313" key="1">
    <source>
        <dbReference type="EMBL" id="ORX94887.1"/>
    </source>
</evidence>
<gene>
    <name evidence="1" type="ORF">BCR34DRAFT_205453</name>
</gene>
<protein>
    <submittedName>
        <fullName evidence="1">Uncharacterized protein</fullName>
    </submittedName>
</protein>
<sequence>MTVTELASPNFKPESAEDAFAAIPAARAALENVDVIEYIGTTHILQHNGADVSHELRSIATIVWDKVESFHDFFPNSEAFKAFITPLIPYIASPAAPKLFDPAPGYASSEHIWKELVSHIYLGQFGEKKTQVLEAWKKALGEIGSGEGKDWFGYGIEADEGTWVGVLAGESVEGGLSAERVQELGVVERWIVKRMT</sequence>
<accession>A0A1Y1YA51</accession>
<dbReference type="AlphaFoldDB" id="A0A1Y1YA51"/>